<reference evidence="8" key="2">
    <citation type="submission" date="2021-04" db="EMBL/GenBank/DDBJ databases">
        <authorList>
            <person name="Gilroy R."/>
        </authorList>
    </citation>
    <scope>NUCLEOTIDE SEQUENCE</scope>
    <source>
        <strain evidence="8">CHK32-1732</strain>
    </source>
</reference>
<dbReference type="FunFam" id="1.10.10.60:FF:000132">
    <property type="entry name" value="AraC family transcriptional regulator"/>
    <property type="match status" value="1"/>
</dbReference>
<protein>
    <recommendedName>
        <fullName evidence="5">HTH-type transcriptional regulator RipA</fullName>
    </recommendedName>
    <alternativeName>
        <fullName evidence="6">Repressor of iron proteins A</fullName>
    </alternativeName>
</protein>
<comment type="caution">
    <text evidence="8">The sequence shown here is derived from an EMBL/GenBank/DDBJ whole genome shotgun (WGS) entry which is preliminary data.</text>
</comment>
<evidence type="ECO:0000256" key="5">
    <source>
        <dbReference type="ARBA" id="ARBA00074140"/>
    </source>
</evidence>
<dbReference type="Pfam" id="PF12833">
    <property type="entry name" value="HTH_18"/>
    <property type="match status" value="1"/>
</dbReference>
<dbReference type="PROSITE" id="PS00041">
    <property type="entry name" value="HTH_ARAC_FAMILY_1"/>
    <property type="match status" value="1"/>
</dbReference>
<evidence type="ECO:0000256" key="6">
    <source>
        <dbReference type="ARBA" id="ARBA00079449"/>
    </source>
</evidence>
<dbReference type="AlphaFoldDB" id="A0A9D1RPV3"/>
<evidence type="ECO:0000256" key="4">
    <source>
        <dbReference type="ARBA" id="ARBA00023163"/>
    </source>
</evidence>
<organism evidence="8 9">
    <name type="scientific">Candidatus Corynebacterium avicola</name>
    <dbReference type="NCBI Taxonomy" id="2838527"/>
    <lineage>
        <taxon>Bacteria</taxon>
        <taxon>Bacillati</taxon>
        <taxon>Actinomycetota</taxon>
        <taxon>Actinomycetes</taxon>
        <taxon>Mycobacteriales</taxon>
        <taxon>Corynebacteriaceae</taxon>
        <taxon>Corynebacterium</taxon>
    </lineage>
</organism>
<dbReference type="InterPro" id="IPR009057">
    <property type="entry name" value="Homeodomain-like_sf"/>
</dbReference>
<dbReference type="SMART" id="SM00342">
    <property type="entry name" value="HTH_ARAC"/>
    <property type="match status" value="1"/>
</dbReference>
<dbReference type="InterPro" id="IPR018060">
    <property type="entry name" value="HTH_AraC"/>
</dbReference>
<dbReference type="GO" id="GO:0043565">
    <property type="term" value="F:sequence-specific DNA binding"/>
    <property type="evidence" value="ECO:0007669"/>
    <property type="project" value="InterPro"/>
</dbReference>
<dbReference type="InterPro" id="IPR020449">
    <property type="entry name" value="Tscrpt_reg_AraC-type_HTH"/>
</dbReference>
<dbReference type="Pfam" id="PF02311">
    <property type="entry name" value="AraC_binding"/>
    <property type="match status" value="1"/>
</dbReference>
<dbReference type="SUPFAM" id="SSF46689">
    <property type="entry name" value="Homeodomain-like"/>
    <property type="match status" value="1"/>
</dbReference>
<dbReference type="PANTHER" id="PTHR11019">
    <property type="entry name" value="HTH-TYPE TRANSCRIPTIONAL REGULATOR NIMR"/>
    <property type="match status" value="1"/>
</dbReference>
<evidence type="ECO:0000259" key="7">
    <source>
        <dbReference type="PROSITE" id="PS01124"/>
    </source>
</evidence>
<dbReference type="GO" id="GO:0003700">
    <property type="term" value="F:DNA-binding transcription factor activity"/>
    <property type="evidence" value="ECO:0007669"/>
    <property type="project" value="InterPro"/>
</dbReference>
<name>A0A9D1RPV3_9CORY</name>
<feature type="domain" description="HTH araC/xylS-type" evidence="7">
    <location>
        <begin position="150"/>
        <end position="247"/>
    </location>
</feature>
<evidence type="ECO:0000313" key="9">
    <source>
        <dbReference type="Proteomes" id="UP000824190"/>
    </source>
</evidence>
<evidence type="ECO:0000256" key="3">
    <source>
        <dbReference type="ARBA" id="ARBA00023125"/>
    </source>
</evidence>
<dbReference type="InterPro" id="IPR003313">
    <property type="entry name" value="AraC-bd"/>
</dbReference>
<dbReference type="SUPFAM" id="SSF51182">
    <property type="entry name" value="RmlC-like cupins"/>
    <property type="match status" value="1"/>
</dbReference>
<dbReference type="Proteomes" id="UP000824190">
    <property type="component" value="Unassembled WGS sequence"/>
</dbReference>
<dbReference type="PRINTS" id="PR00032">
    <property type="entry name" value="HTHARAC"/>
</dbReference>
<dbReference type="PROSITE" id="PS01124">
    <property type="entry name" value="HTH_ARAC_FAMILY_2"/>
    <property type="match status" value="1"/>
</dbReference>
<proteinExistence type="predicted"/>
<reference evidence="8" key="1">
    <citation type="journal article" date="2021" name="PeerJ">
        <title>Extensive microbial diversity within the chicken gut microbiome revealed by metagenomics and culture.</title>
        <authorList>
            <person name="Gilroy R."/>
            <person name="Ravi A."/>
            <person name="Getino M."/>
            <person name="Pursley I."/>
            <person name="Horton D.L."/>
            <person name="Alikhan N.F."/>
            <person name="Baker D."/>
            <person name="Gharbi K."/>
            <person name="Hall N."/>
            <person name="Watson M."/>
            <person name="Adriaenssens E.M."/>
            <person name="Foster-Nyarko E."/>
            <person name="Jarju S."/>
            <person name="Secka A."/>
            <person name="Antonio M."/>
            <person name="Oren A."/>
            <person name="Chaudhuri R.R."/>
            <person name="La Ragione R."/>
            <person name="Hildebrand F."/>
            <person name="Pallen M.J."/>
        </authorList>
    </citation>
    <scope>NUCLEOTIDE SEQUENCE</scope>
    <source>
        <strain evidence="8">CHK32-1732</strain>
    </source>
</reference>
<dbReference type="InterPro" id="IPR018062">
    <property type="entry name" value="HTH_AraC-typ_CS"/>
</dbReference>
<dbReference type="Gene3D" id="1.10.10.60">
    <property type="entry name" value="Homeodomain-like"/>
    <property type="match status" value="1"/>
</dbReference>
<dbReference type="EMBL" id="DXGC01000021">
    <property type="protein sequence ID" value="HIW90506.1"/>
    <property type="molecule type" value="Genomic_DNA"/>
</dbReference>
<evidence type="ECO:0000256" key="2">
    <source>
        <dbReference type="ARBA" id="ARBA00023015"/>
    </source>
</evidence>
<keyword evidence="4" id="KW-0804">Transcription</keyword>
<keyword evidence="2" id="KW-0805">Transcription regulation</keyword>
<keyword evidence="1" id="KW-0678">Repressor</keyword>
<evidence type="ECO:0000313" key="8">
    <source>
        <dbReference type="EMBL" id="HIW90506.1"/>
    </source>
</evidence>
<sequence>MYEAGDLHTHVLAFGQDEVLEHDTFWGVHSHPTHELLWNEVGSGMAQVGCRLWTVAGGVGLWIPAGTPHSGSAPAGSRQRVVHFSVEAPALASEPVAVELTPLLGLLVDRLITGGLSGESRDLTERMILDVMQPSPRELVLDIPESSLVRPIVDTMREDPADQTTLATWARRLGVSTKTVTRTFEAETGLGFSRWVITAKVKHAVKLLGADMEIGEVAEQVGYRSVSAFITAFRRVAGVTPGQFRGLSDAMTAPGLVTEVQDELPEELSESEEWIPGCADSTVA</sequence>
<keyword evidence="3" id="KW-0238">DNA-binding</keyword>
<accession>A0A9D1RPV3</accession>
<dbReference type="InterPro" id="IPR011051">
    <property type="entry name" value="RmlC_Cupin_sf"/>
</dbReference>
<evidence type="ECO:0000256" key="1">
    <source>
        <dbReference type="ARBA" id="ARBA00022491"/>
    </source>
</evidence>
<gene>
    <name evidence="8" type="ORF">H9870_02430</name>
</gene>
<dbReference type="PANTHER" id="PTHR11019:SF199">
    <property type="entry name" value="HTH-TYPE TRANSCRIPTIONAL REGULATOR NIMR"/>
    <property type="match status" value="1"/>
</dbReference>